<comment type="caution">
    <text evidence="1">The sequence shown here is derived from an EMBL/GenBank/DDBJ whole genome shotgun (WGS) entry which is preliminary data.</text>
</comment>
<gene>
    <name evidence="1" type="ORF">Q8A67_000072</name>
</gene>
<name>A0AA88TXD9_9TELE</name>
<sequence length="191" mass="22136">MKSGPSTVRLEISHLQAVPSRSALRSCFCCDSADERETPAEIHTIIKMALIKEETEDLRIEDIKIEETFTVKQEDTEEQTDLMPLKEEYIIHAIRKMAFIKEETEDLRIEETYTVKQEDTEEQTDLMPLKEECIAPNEMEEKEQYYTAYFENKSGSTHEDSFERTVSPVWKEFADGNHDSSGENWAAGKLE</sequence>
<evidence type="ECO:0000313" key="2">
    <source>
        <dbReference type="Proteomes" id="UP001187343"/>
    </source>
</evidence>
<protein>
    <submittedName>
        <fullName evidence="1">Uncharacterized protein</fullName>
    </submittedName>
</protein>
<dbReference type="Proteomes" id="UP001187343">
    <property type="component" value="Unassembled WGS sequence"/>
</dbReference>
<evidence type="ECO:0000313" key="1">
    <source>
        <dbReference type="EMBL" id="KAK2915698.1"/>
    </source>
</evidence>
<organism evidence="1 2">
    <name type="scientific">Cirrhinus molitorella</name>
    <name type="common">mud carp</name>
    <dbReference type="NCBI Taxonomy" id="172907"/>
    <lineage>
        <taxon>Eukaryota</taxon>
        <taxon>Metazoa</taxon>
        <taxon>Chordata</taxon>
        <taxon>Craniata</taxon>
        <taxon>Vertebrata</taxon>
        <taxon>Euteleostomi</taxon>
        <taxon>Actinopterygii</taxon>
        <taxon>Neopterygii</taxon>
        <taxon>Teleostei</taxon>
        <taxon>Ostariophysi</taxon>
        <taxon>Cypriniformes</taxon>
        <taxon>Cyprinidae</taxon>
        <taxon>Labeoninae</taxon>
        <taxon>Labeonini</taxon>
        <taxon>Cirrhinus</taxon>
    </lineage>
</organism>
<proteinExistence type="predicted"/>
<dbReference type="EMBL" id="JAUYZG010000001">
    <property type="protein sequence ID" value="KAK2915698.1"/>
    <property type="molecule type" value="Genomic_DNA"/>
</dbReference>
<accession>A0AA88TXD9</accession>
<reference evidence="1" key="1">
    <citation type="submission" date="2023-08" db="EMBL/GenBank/DDBJ databases">
        <title>Chromosome-level Genome Assembly of mud carp (Cirrhinus molitorella).</title>
        <authorList>
            <person name="Liu H."/>
        </authorList>
    </citation>
    <scope>NUCLEOTIDE SEQUENCE</scope>
    <source>
        <strain evidence="1">Prfri</strain>
        <tissue evidence="1">Muscle</tissue>
    </source>
</reference>
<keyword evidence="2" id="KW-1185">Reference proteome</keyword>
<dbReference type="AlphaFoldDB" id="A0AA88TXD9"/>